<name>A0A4Y9SK37_9BURK</name>
<dbReference type="InterPro" id="IPR036282">
    <property type="entry name" value="Glutathione-S-Trfase_C_sf"/>
</dbReference>
<proteinExistence type="inferred from homology"/>
<reference evidence="4 5" key="1">
    <citation type="submission" date="2019-03" db="EMBL/GenBank/DDBJ databases">
        <title>Draft Genome Sequence of Massilia arenosa sp. nov., a Novel Massilia Species Isolated from a Sandy-loam Maize Soil.</title>
        <authorList>
            <person name="Raths R."/>
            <person name="Peta V."/>
            <person name="Bucking H."/>
        </authorList>
    </citation>
    <scope>NUCLEOTIDE SEQUENCE [LARGE SCALE GENOMIC DNA]</scope>
    <source>
        <strain evidence="4 5">MC02</strain>
    </source>
</reference>
<dbReference type="OrthoDB" id="3828095at2"/>
<feature type="domain" description="GST C-terminal" evidence="3">
    <location>
        <begin position="84"/>
        <end position="202"/>
    </location>
</feature>
<dbReference type="CDD" id="cd00570">
    <property type="entry name" value="GST_N_family"/>
    <property type="match status" value="1"/>
</dbReference>
<dbReference type="EMBL" id="SPVF01000067">
    <property type="protein sequence ID" value="TFW26269.1"/>
    <property type="molecule type" value="Genomic_DNA"/>
</dbReference>
<comment type="similarity">
    <text evidence="1">Belongs to the GST superfamily.</text>
</comment>
<dbReference type="RefSeq" id="WP_135206030.1">
    <property type="nucleotide sequence ID" value="NZ_SPVF01000067.1"/>
</dbReference>
<evidence type="ECO:0000259" key="3">
    <source>
        <dbReference type="PROSITE" id="PS50405"/>
    </source>
</evidence>
<accession>A0A4Y9SK37</accession>
<dbReference type="InterPro" id="IPR004045">
    <property type="entry name" value="Glutathione_S-Trfase_N"/>
</dbReference>
<dbReference type="InterPro" id="IPR004046">
    <property type="entry name" value="GST_C"/>
</dbReference>
<dbReference type="Pfam" id="PF00043">
    <property type="entry name" value="GST_C"/>
    <property type="match status" value="1"/>
</dbReference>
<evidence type="ECO:0000256" key="1">
    <source>
        <dbReference type="RuleBase" id="RU003494"/>
    </source>
</evidence>
<gene>
    <name evidence="4" type="ORF">E4L96_04510</name>
</gene>
<dbReference type="SUPFAM" id="SSF47616">
    <property type="entry name" value="GST C-terminal domain-like"/>
    <property type="match status" value="1"/>
</dbReference>
<protein>
    <submittedName>
        <fullName evidence="4">Glutathione S-transferase family protein</fullName>
    </submittedName>
</protein>
<comment type="caution">
    <text evidence="4">The sequence shown here is derived from an EMBL/GenBank/DDBJ whole genome shotgun (WGS) entry which is preliminary data.</text>
</comment>
<dbReference type="PANTHER" id="PTHR44051">
    <property type="entry name" value="GLUTATHIONE S-TRANSFERASE-RELATED"/>
    <property type="match status" value="1"/>
</dbReference>
<dbReference type="Pfam" id="PF02798">
    <property type="entry name" value="GST_N"/>
    <property type="match status" value="1"/>
</dbReference>
<dbReference type="SFLD" id="SFLDS00019">
    <property type="entry name" value="Glutathione_Transferase_(cytos"/>
    <property type="match status" value="1"/>
</dbReference>
<dbReference type="PROSITE" id="PS50405">
    <property type="entry name" value="GST_CTER"/>
    <property type="match status" value="1"/>
</dbReference>
<dbReference type="PROSITE" id="PS51354">
    <property type="entry name" value="GLUTAREDOXIN_2"/>
    <property type="match status" value="1"/>
</dbReference>
<evidence type="ECO:0000313" key="5">
    <source>
        <dbReference type="Proteomes" id="UP000298438"/>
    </source>
</evidence>
<dbReference type="Proteomes" id="UP000298438">
    <property type="component" value="Unassembled WGS sequence"/>
</dbReference>
<sequence length="202" mass="22258">MRLYQHPMSTNARRVTLAAAHVGVPLELVEVNLMSEEARRRLEELNPNSKVPVLEDDGFVLWESNAIIQYLCEKRGGHPAYPAGLRERADVNRWLFWGAQHWAPAVSTLAWETFFKGALGIGAADPAMVAKGEAEVARFAAVLDTHLAGRTWVCGDGVTLADLALAAPLMYKDQARLPLASHAHLLAWFARVQQLPAWQATA</sequence>
<dbReference type="SFLD" id="SFLDG00358">
    <property type="entry name" value="Main_(cytGST)"/>
    <property type="match status" value="1"/>
</dbReference>
<dbReference type="Gene3D" id="1.20.1050.10">
    <property type="match status" value="1"/>
</dbReference>
<evidence type="ECO:0000259" key="2">
    <source>
        <dbReference type="PROSITE" id="PS50404"/>
    </source>
</evidence>
<dbReference type="InterPro" id="IPR040079">
    <property type="entry name" value="Glutathione_S-Trfase"/>
</dbReference>
<organism evidence="4 5">
    <name type="scientific">Zemynaea arenosa</name>
    <dbReference type="NCBI Taxonomy" id="2561931"/>
    <lineage>
        <taxon>Bacteria</taxon>
        <taxon>Pseudomonadati</taxon>
        <taxon>Pseudomonadota</taxon>
        <taxon>Betaproteobacteria</taxon>
        <taxon>Burkholderiales</taxon>
        <taxon>Oxalobacteraceae</taxon>
        <taxon>Telluria group</taxon>
        <taxon>Zemynaea</taxon>
    </lineage>
</organism>
<feature type="domain" description="GST N-terminal" evidence="2">
    <location>
        <begin position="1"/>
        <end position="79"/>
    </location>
</feature>
<evidence type="ECO:0000313" key="4">
    <source>
        <dbReference type="EMBL" id="TFW26269.1"/>
    </source>
</evidence>
<keyword evidence="5" id="KW-1185">Reference proteome</keyword>
<dbReference type="InterPro" id="IPR010987">
    <property type="entry name" value="Glutathione-S-Trfase_C-like"/>
</dbReference>
<dbReference type="InterPro" id="IPR036249">
    <property type="entry name" value="Thioredoxin-like_sf"/>
</dbReference>
<keyword evidence="4" id="KW-0808">Transferase</keyword>
<dbReference type="GO" id="GO:0016740">
    <property type="term" value="F:transferase activity"/>
    <property type="evidence" value="ECO:0007669"/>
    <property type="project" value="UniProtKB-KW"/>
</dbReference>
<dbReference type="Gene3D" id="3.40.30.10">
    <property type="entry name" value="Glutaredoxin"/>
    <property type="match status" value="1"/>
</dbReference>
<dbReference type="SFLD" id="SFLDG01150">
    <property type="entry name" value="Main.1:_Beta-like"/>
    <property type="match status" value="1"/>
</dbReference>
<dbReference type="AlphaFoldDB" id="A0A4Y9SK37"/>
<dbReference type="SUPFAM" id="SSF52833">
    <property type="entry name" value="Thioredoxin-like"/>
    <property type="match status" value="1"/>
</dbReference>
<dbReference type="PROSITE" id="PS50404">
    <property type="entry name" value="GST_NTER"/>
    <property type="match status" value="1"/>
</dbReference>
<dbReference type="PANTHER" id="PTHR44051:SF8">
    <property type="entry name" value="GLUTATHIONE S-TRANSFERASE GSTA"/>
    <property type="match status" value="1"/>
</dbReference>